<proteinExistence type="predicted"/>
<dbReference type="Proteomes" id="UP000015104">
    <property type="component" value="Unassembled WGS sequence"/>
</dbReference>
<dbReference type="EnsemblMetazoa" id="tetur17g03030.1">
    <property type="protein sequence ID" value="tetur17g03030.1"/>
    <property type="gene ID" value="tetur17g03030"/>
</dbReference>
<feature type="region of interest" description="Disordered" evidence="1">
    <location>
        <begin position="1"/>
        <end position="29"/>
    </location>
</feature>
<keyword evidence="3" id="KW-1185">Reference proteome</keyword>
<evidence type="ECO:0000256" key="1">
    <source>
        <dbReference type="SAM" id="MobiDB-lite"/>
    </source>
</evidence>
<organism evidence="2 3">
    <name type="scientific">Tetranychus urticae</name>
    <name type="common">Two-spotted spider mite</name>
    <dbReference type="NCBI Taxonomy" id="32264"/>
    <lineage>
        <taxon>Eukaryota</taxon>
        <taxon>Metazoa</taxon>
        <taxon>Ecdysozoa</taxon>
        <taxon>Arthropoda</taxon>
        <taxon>Chelicerata</taxon>
        <taxon>Arachnida</taxon>
        <taxon>Acari</taxon>
        <taxon>Acariformes</taxon>
        <taxon>Trombidiformes</taxon>
        <taxon>Prostigmata</taxon>
        <taxon>Eleutherengona</taxon>
        <taxon>Raphignathae</taxon>
        <taxon>Tetranychoidea</taxon>
        <taxon>Tetranychidae</taxon>
        <taxon>Tetranychus</taxon>
    </lineage>
</organism>
<dbReference type="AlphaFoldDB" id="T1KQ65"/>
<accession>T1KQ65</accession>
<name>T1KQ65_TETUR</name>
<evidence type="ECO:0000313" key="2">
    <source>
        <dbReference type="EnsemblMetazoa" id="tetur17g03030.1"/>
    </source>
</evidence>
<dbReference type="HOGENOM" id="CLU_3071293_0_0_1"/>
<reference evidence="3" key="1">
    <citation type="submission" date="2011-08" db="EMBL/GenBank/DDBJ databases">
        <authorList>
            <person name="Rombauts S."/>
        </authorList>
    </citation>
    <scope>NUCLEOTIDE SEQUENCE</scope>
    <source>
        <strain evidence="3">London</strain>
    </source>
</reference>
<protein>
    <submittedName>
        <fullName evidence="2">Uncharacterized protein</fullName>
    </submittedName>
</protein>
<reference evidence="2" key="2">
    <citation type="submission" date="2015-06" db="UniProtKB">
        <authorList>
            <consortium name="EnsemblMetazoa"/>
        </authorList>
    </citation>
    <scope>IDENTIFICATION</scope>
</reference>
<dbReference type="EMBL" id="CAEY01000348">
    <property type="status" value="NOT_ANNOTATED_CDS"/>
    <property type="molecule type" value="Genomic_DNA"/>
</dbReference>
<evidence type="ECO:0000313" key="3">
    <source>
        <dbReference type="Proteomes" id="UP000015104"/>
    </source>
</evidence>
<sequence length="53" mass="5962">MDEISHFTDTFEQSISLETESSSDVDLDVDPPWTLGDSAVEDDETVIYRLACH</sequence>